<protein>
    <submittedName>
        <fullName evidence="4">Glycosyltransferase family 4 protein</fullName>
    </submittedName>
</protein>
<dbReference type="GO" id="GO:0016757">
    <property type="term" value="F:glycosyltransferase activity"/>
    <property type="evidence" value="ECO:0007669"/>
    <property type="project" value="InterPro"/>
</dbReference>
<dbReference type="InterPro" id="IPR001296">
    <property type="entry name" value="Glyco_trans_1"/>
</dbReference>
<dbReference type="Pfam" id="PF13439">
    <property type="entry name" value="Glyco_transf_4"/>
    <property type="match status" value="1"/>
</dbReference>
<sequence length="394" mass="45624">MKKKGQGDRVKDIKVAVVCEPLYKWGGAELHLKYILEAFPNSELFTAYYDAELVKKEFKGIKVHHSFMQYLPWKDKLRYLYLLLNPLAYKSFNFKDFDVIVSLSSHFAKFAHTDGVPHIDDCLTPPKFFWQKDDRTLKSKEQMSGINKVLFSIYSFFMDTFLERLWQKWDRNAARKCTRIIANSKVVKKRIKKFYGCDSDVIYPPVEVDKILKHPKVNRKENWYLYLGRVERYKGVHLAIKACDRLDLPLKIAGAGQDLEAMKELVDKLGAKGIVKFLGFVSEEEKYDLMSKARALILPIRGEDFGLVPVEANAFGTPVIAYKDGGVMETISEENPATGVFFEEYTVDSLVKVLKNFKPEKYTQDNCRKQAQNFASEIFVYKLQNYVRDTIQSS</sequence>
<evidence type="ECO:0000259" key="3">
    <source>
        <dbReference type="Pfam" id="PF13439"/>
    </source>
</evidence>
<gene>
    <name evidence="4" type="ORF">GX533_01160</name>
</gene>
<dbReference type="PANTHER" id="PTHR46401">
    <property type="entry name" value="GLYCOSYLTRANSFERASE WBBK-RELATED"/>
    <property type="match status" value="1"/>
</dbReference>
<dbReference type="AlphaFoldDB" id="A0A832QDN1"/>
<dbReference type="Gene3D" id="3.40.50.2000">
    <property type="entry name" value="Glycogen Phosphorylase B"/>
    <property type="match status" value="2"/>
</dbReference>
<feature type="domain" description="Glycosyltransferase subfamily 4-like N-terminal" evidence="3">
    <location>
        <begin position="25"/>
        <end position="209"/>
    </location>
</feature>
<comment type="caution">
    <text evidence="4">The sequence shown here is derived from an EMBL/GenBank/DDBJ whole genome shotgun (WGS) entry which is preliminary data.</text>
</comment>
<dbReference type="SUPFAM" id="SSF53756">
    <property type="entry name" value="UDP-Glycosyltransferase/glycogen phosphorylase"/>
    <property type="match status" value="1"/>
</dbReference>
<organism evidence="4 5">
    <name type="scientific">Candidatus Dojkabacteria bacterium</name>
    <dbReference type="NCBI Taxonomy" id="2099670"/>
    <lineage>
        <taxon>Bacteria</taxon>
        <taxon>Candidatus Dojkabacteria</taxon>
    </lineage>
</organism>
<dbReference type="PANTHER" id="PTHR46401:SF2">
    <property type="entry name" value="GLYCOSYLTRANSFERASE WBBK-RELATED"/>
    <property type="match status" value="1"/>
</dbReference>
<dbReference type="InterPro" id="IPR028098">
    <property type="entry name" value="Glyco_trans_4-like_N"/>
</dbReference>
<dbReference type="Proteomes" id="UP000576550">
    <property type="component" value="Unassembled WGS sequence"/>
</dbReference>
<evidence type="ECO:0000313" key="4">
    <source>
        <dbReference type="EMBL" id="HHX99280.1"/>
    </source>
</evidence>
<keyword evidence="1 4" id="KW-0808">Transferase</keyword>
<accession>A0A832QDN1</accession>
<evidence type="ECO:0000256" key="1">
    <source>
        <dbReference type="ARBA" id="ARBA00022679"/>
    </source>
</evidence>
<proteinExistence type="predicted"/>
<name>A0A832QDN1_9BACT</name>
<feature type="domain" description="Glycosyl transferase family 1" evidence="2">
    <location>
        <begin position="211"/>
        <end position="373"/>
    </location>
</feature>
<reference evidence="4 5" key="1">
    <citation type="journal article" date="2020" name="Biotechnol. Biofuels">
        <title>New insights from the biogas microbiome by comprehensive genome-resolved metagenomics of nearly 1600 species originating from multiple anaerobic digesters.</title>
        <authorList>
            <person name="Campanaro S."/>
            <person name="Treu L."/>
            <person name="Rodriguez-R L.M."/>
            <person name="Kovalovszki A."/>
            <person name="Ziels R.M."/>
            <person name="Maus I."/>
            <person name="Zhu X."/>
            <person name="Kougias P.G."/>
            <person name="Basile A."/>
            <person name="Luo G."/>
            <person name="Schluter A."/>
            <person name="Konstantinidis K.T."/>
            <person name="Angelidaki I."/>
        </authorList>
    </citation>
    <scope>NUCLEOTIDE SEQUENCE [LARGE SCALE GENOMIC DNA]</scope>
    <source>
        <strain evidence="4">AS05jafATM_89</strain>
    </source>
</reference>
<evidence type="ECO:0000259" key="2">
    <source>
        <dbReference type="Pfam" id="PF00534"/>
    </source>
</evidence>
<evidence type="ECO:0000313" key="5">
    <source>
        <dbReference type="Proteomes" id="UP000576550"/>
    </source>
</evidence>
<dbReference type="Pfam" id="PF00534">
    <property type="entry name" value="Glycos_transf_1"/>
    <property type="match status" value="1"/>
</dbReference>
<dbReference type="EMBL" id="DUTP01000002">
    <property type="protein sequence ID" value="HHX99280.1"/>
    <property type="molecule type" value="Genomic_DNA"/>
</dbReference>